<evidence type="ECO:0000256" key="7">
    <source>
        <dbReference type="ARBA" id="ARBA00023121"/>
    </source>
</evidence>
<dbReference type="Proteomes" id="UP001479436">
    <property type="component" value="Unassembled WGS sequence"/>
</dbReference>
<reference evidence="12 13" key="1">
    <citation type="submission" date="2023-04" db="EMBL/GenBank/DDBJ databases">
        <title>Genome of Basidiobolus ranarum AG-B5.</title>
        <authorList>
            <person name="Stajich J.E."/>
            <person name="Carter-House D."/>
            <person name="Gryganskyi A."/>
        </authorList>
    </citation>
    <scope>NUCLEOTIDE SEQUENCE [LARGE SCALE GENOMIC DNA]</scope>
    <source>
        <strain evidence="12 13">AG-B5</strain>
    </source>
</reference>
<gene>
    <name evidence="12" type="ORF">K7432_002274</name>
</gene>
<feature type="region of interest" description="Disordered" evidence="9">
    <location>
        <begin position="549"/>
        <end position="585"/>
    </location>
</feature>
<evidence type="ECO:0000256" key="8">
    <source>
        <dbReference type="ARBA" id="ARBA00023136"/>
    </source>
</evidence>
<feature type="region of interest" description="Disordered" evidence="9">
    <location>
        <begin position="431"/>
        <end position="461"/>
    </location>
</feature>
<evidence type="ECO:0000256" key="4">
    <source>
        <dbReference type="ARBA" id="ARBA00022824"/>
    </source>
</evidence>
<sequence>MNAFCSHLLTFIGGGVLLSPILFLVLVGFLSNWWVKLPNLSNNEPKVEVVASGMEETENSLPHDLDNSQVGWLRMTEEFEVEGDGNNMVRLMQEVNQYVDQTSKRSKSLVYAILKRETLWLYSDENLQACQGVLTVSQFEVTIFPRHLPDNEIYHKELPIHMKKKWENNATEYFFFVNTSSEKEDWFIALLQASRMKRLGIRGDLERSNTLNFDEAAISQLICILHSNKHHEETLWLNGFIGRVFLSIYKTPRIKQLILDKILKKVNKLRMVTFLGNIQVLNVDVGNGAPTISHPKLVELNKTGELKMEFFMNYRGEFSVEIQSQASIEIPIFKPLIFNLGLGITLKELSGRMILHIKPPPTNRFWLGFCEAPSMSFKFAPSACHKQLNFPHLTWIIEKAVVSAIKRALVFPNMDDFPFFDSNGSGGVFAKDEQDSPSTVYGNYPASNRHRSSSVGQDTLNTRSHLSTNAPCFSKGLDDKPPKICINGDTFLSKHQPPKSLFHTRLRCSSLNDLSLGSNSSDAEIQTSPNAGELLTTRNENFYSVITPTRNLSSPEIGPKQSRKRANSRANSNRKNLFGSLFGPNSKSDHNGKIDTCIGSLIH</sequence>
<dbReference type="InterPro" id="IPR031468">
    <property type="entry name" value="SMP_LBD"/>
</dbReference>
<proteinExistence type="predicted"/>
<keyword evidence="2" id="KW-0813">Transport</keyword>
<name>A0ABR2X206_9FUNG</name>
<dbReference type="EMBL" id="JASJQH010000059">
    <property type="protein sequence ID" value="KAK9767707.1"/>
    <property type="molecule type" value="Genomic_DNA"/>
</dbReference>
<dbReference type="PANTHER" id="PTHR13466:SF19">
    <property type="entry name" value="NUCLEUS-VACUOLE JUNCTION PROTEIN 2"/>
    <property type="match status" value="1"/>
</dbReference>
<protein>
    <recommendedName>
        <fullName evidence="11">SMP-LTD domain-containing protein</fullName>
    </recommendedName>
</protein>
<keyword evidence="5 10" id="KW-1133">Transmembrane helix</keyword>
<evidence type="ECO:0000259" key="11">
    <source>
        <dbReference type="PROSITE" id="PS51847"/>
    </source>
</evidence>
<evidence type="ECO:0000313" key="12">
    <source>
        <dbReference type="EMBL" id="KAK9767707.1"/>
    </source>
</evidence>
<dbReference type="Pfam" id="PF00169">
    <property type="entry name" value="PH"/>
    <property type="match status" value="1"/>
</dbReference>
<feature type="domain" description="SMP-LTD" evidence="11">
    <location>
        <begin position="230"/>
        <end position="420"/>
    </location>
</feature>
<dbReference type="InterPro" id="IPR011993">
    <property type="entry name" value="PH-like_dom_sf"/>
</dbReference>
<evidence type="ECO:0000256" key="2">
    <source>
        <dbReference type="ARBA" id="ARBA00022448"/>
    </source>
</evidence>
<evidence type="ECO:0000256" key="5">
    <source>
        <dbReference type="ARBA" id="ARBA00022989"/>
    </source>
</evidence>
<dbReference type="PANTHER" id="PTHR13466">
    <property type="entry name" value="TEX2 PROTEIN-RELATED"/>
    <property type="match status" value="1"/>
</dbReference>
<accession>A0ABR2X206</accession>
<keyword evidence="3 10" id="KW-0812">Transmembrane</keyword>
<evidence type="ECO:0000256" key="10">
    <source>
        <dbReference type="SAM" id="Phobius"/>
    </source>
</evidence>
<dbReference type="SMART" id="SM00233">
    <property type="entry name" value="PH"/>
    <property type="match status" value="1"/>
</dbReference>
<dbReference type="InterPro" id="IPR001849">
    <property type="entry name" value="PH_domain"/>
</dbReference>
<evidence type="ECO:0000313" key="13">
    <source>
        <dbReference type="Proteomes" id="UP001479436"/>
    </source>
</evidence>
<dbReference type="Gene3D" id="2.30.29.30">
    <property type="entry name" value="Pleckstrin-homology domain (PH domain)/Phosphotyrosine-binding domain (PTB)"/>
    <property type="match status" value="1"/>
</dbReference>
<dbReference type="SUPFAM" id="SSF50729">
    <property type="entry name" value="PH domain-like"/>
    <property type="match status" value="1"/>
</dbReference>
<evidence type="ECO:0000256" key="6">
    <source>
        <dbReference type="ARBA" id="ARBA00023055"/>
    </source>
</evidence>
<evidence type="ECO:0000256" key="9">
    <source>
        <dbReference type="SAM" id="MobiDB-lite"/>
    </source>
</evidence>
<comment type="caution">
    <text evidence="12">The sequence shown here is derived from an EMBL/GenBank/DDBJ whole genome shotgun (WGS) entry which is preliminary data.</text>
</comment>
<comment type="subcellular location">
    <subcellularLocation>
        <location evidence="1">Endoplasmic reticulum membrane</location>
    </subcellularLocation>
</comment>
<organism evidence="12 13">
    <name type="scientific">Basidiobolus ranarum</name>
    <dbReference type="NCBI Taxonomy" id="34480"/>
    <lineage>
        <taxon>Eukaryota</taxon>
        <taxon>Fungi</taxon>
        <taxon>Fungi incertae sedis</taxon>
        <taxon>Zoopagomycota</taxon>
        <taxon>Entomophthoromycotina</taxon>
        <taxon>Basidiobolomycetes</taxon>
        <taxon>Basidiobolales</taxon>
        <taxon>Basidiobolaceae</taxon>
        <taxon>Basidiobolus</taxon>
    </lineage>
</organism>
<keyword evidence="6" id="KW-0445">Lipid transport</keyword>
<feature type="transmembrane region" description="Helical" evidence="10">
    <location>
        <begin position="12"/>
        <end position="35"/>
    </location>
</feature>
<keyword evidence="13" id="KW-1185">Reference proteome</keyword>
<dbReference type="PROSITE" id="PS51847">
    <property type="entry name" value="SMP"/>
    <property type="match status" value="1"/>
</dbReference>
<dbReference type="CDD" id="cd21675">
    <property type="entry name" value="SMP_TEX2"/>
    <property type="match status" value="1"/>
</dbReference>
<keyword evidence="7" id="KW-0446">Lipid-binding</keyword>
<evidence type="ECO:0000256" key="1">
    <source>
        <dbReference type="ARBA" id="ARBA00004586"/>
    </source>
</evidence>
<evidence type="ECO:0000256" key="3">
    <source>
        <dbReference type="ARBA" id="ARBA00022692"/>
    </source>
</evidence>
<keyword evidence="8 10" id="KW-0472">Membrane</keyword>
<keyword evidence="4" id="KW-0256">Endoplasmic reticulum</keyword>